<dbReference type="PANTHER" id="PTHR32309">
    <property type="entry name" value="TYROSINE-PROTEIN KINASE"/>
    <property type="match status" value="1"/>
</dbReference>
<keyword evidence="1" id="KW-0472">Membrane</keyword>
<keyword evidence="1" id="KW-1133">Transmembrane helix</keyword>
<proteinExistence type="predicted"/>
<reference evidence="2" key="2">
    <citation type="journal article" date="2022" name="BMC Genomics">
        <title>Comparative genome analysis of mycobacteria focusing on tRNA and non-coding RNA.</title>
        <authorList>
            <person name="Behra P.R.K."/>
            <person name="Pettersson B.M.F."/>
            <person name="Ramesh M."/>
            <person name="Das S."/>
            <person name="Dasgupta S."/>
            <person name="Kirsebom L.A."/>
        </authorList>
    </citation>
    <scope>NUCLEOTIDE SEQUENCE</scope>
    <source>
        <strain evidence="2">DSM 44615</strain>
    </source>
</reference>
<reference evidence="2" key="1">
    <citation type="submission" date="2020-07" db="EMBL/GenBank/DDBJ databases">
        <authorList>
            <person name="Pettersson B.M.F."/>
            <person name="Behra P.R.K."/>
            <person name="Ramesh M."/>
            <person name="Das S."/>
            <person name="Dasgupta S."/>
            <person name="Kirsebom L.A."/>
        </authorList>
    </citation>
    <scope>NUCLEOTIDE SEQUENCE</scope>
    <source>
        <strain evidence="2">DSM 44615</strain>
    </source>
</reference>
<dbReference type="PANTHER" id="PTHR32309:SF13">
    <property type="entry name" value="FERRIC ENTEROBACTIN TRANSPORT PROTEIN FEPE"/>
    <property type="match status" value="1"/>
</dbReference>
<evidence type="ECO:0000313" key="2">
    <source>
        <dbReference type="EMBL" id="MCV7173805.1"/>
    </source>
</evidence>
<dbReference type="RefSeq" id="WP_264015973.1">
    <property type="nucleotide sequence ID" value="NZ_JACKSJ010000254.1"/>
</dbReference>
<dbReference type="Proteomes" id="UP001140293">
    <property type="component" value="Unassembled WGS sequence"/>
</dbReference>
<dbReference type="GO" id="GO:0004713">
    <property type="term" value="F:protein tyrosine kinase activity"/>
    <property type="evidence" value="ECO:0007669"/>
    <property type="project" value="TreeGrafter"/>
</dbReference>
<dbReference type="SUPFAM" id="SSF52540">
    <property type="entry name" value="P-loop containing nucleoside triphosphate hydrolases"/>
    <property type="match status" value="1"/>
</dbReference>
<name>A0A9X3BR48_9MYCO</name>
<evidence type="ECO:0000313" key="3">
    <source>
        <dbReference type="Proteomes" id="UP001140293"/>
    </source>
</evidence>
<dbReference type="InterPro" id="IPR050445">
    <property type="entry name" value="Bact_polysacc_biosynth/exp"/>
</dbReference>
<dbReference type="AlphaFoldDB" id="A0A9X3BR48"/>
<keyword evidence="3" id="KW-1185">Reference proteome</keyword>
<comment type="caution">
    <text evidence="2">The sequence shown here is derived from an EMBL/GenBank/DDBJ whole genome shotgun (WGS) entry which is preliminary data.</text>
</comment>
<dbReference type="GO" id="GO:0005886">
    <property type="term" value="C:plasma membrane"/>
    <property type="evidence" value="ECO:0007669"/>
    <property type="project" value="TreeGrafter"/>
</dbReference>
<protein>
    <recommendedName>
        <fullName evidence="4">Polysaccharide chain length determinant N-terminal domain-containing protein</fullName>
    </recommendedName>
</protein>
<evidence type="ECO:0008006" key="4">
    <source>
        <dbReference type="Google" id="ProtNLM"/>
    </source>
</evidence>
<evidence type="ECO:0000256" key="1">
    <source>
        <dbReference type="SAM" id="Phobius"/>
    </source>
</evidence>
<sequence>MNPSFRLRLEEIRRGKWVIIAATVITMLSTALPSVLADPTYLAKSALVVSSPDRATDQDALLAVGYATLFNDPANNVRLRAMKNLPDDIMFEARTAAASPIVTVEAIAADPKEAQDASEAMAVALRDDINAVRKKENERLIADLTRQLNELFALPGADGAPNLGIGPLQERIGDIRSDSTAQLRDLQLRAGVIRQAPDVVLNVALGAVGGLLLGVLIVLLYSRVLGRPTATELQQRTGVRALVEVPSGGDPDGDSLRAERLRTLANIIRLGDQNRAQVVALTDVAGAGRATELAGAMANLSAQQGYRTVLVHANEATRLAGQAGFTDALADRRTVRSLLVDGAAETLRIMPSGSEITDRYATVTRERVAAVLDELRSDADAVFVAAPAIDESSETQVVCAAADATILVVSGQYSRSRDVSAAAETLAQSHVTLLGAVVVDGEVAGRPVAVPAGSPRT</sequence>
<organism evidence="2 3">
    <name type="scientific">[Mycobacterium] manitobense</name>
    <dbReference type="NCBI Taxonomy" id="190147"/>
    <lineage>
        <taxon>Bacteria</taxon>
        <taxon>Bacillati</taxon>
        <taxon>Actinomycetota</taxon>
        <taxon>Actinomycetes</taxon>
        <taxon>Mycobacteriales</taxon>
        <taxon>Mycobacteriaceae</taxon>
        <taxon>Mycolicibacterium</taxon>
    </lineage>
</organism>
<dbReference type="InterPro" id="IPR027417">
    <property type="entry name" value="P-loop_NTPase"/>
</dbReference>
<dbReference type="EMBL" id="JACKSJ010000254">
    <property type="protein sequence ID" value="MCV7173805.1"/>
    <property type="molecule type" value="Genomic_DNA"/>
</dbReference>
<accession>A0A9X3BR48</accession>
<feature type="transmembrane region" description="Helical" evidence="1">
    <location>
        <begin position="199"/>
        <end position="221"/>
    </location>
</feature>
<dbReference type="Gene3D" id="3.40.50.300">
    <property type="entry name" value="P-loop containing nucleotide triphosphate hydrolases"/>
    <property type="match status" value="1"/>
</dbReference>
<gene>
    <name evidence="2" type="ORF">H7I41_28165</name>
</gene>
<keyword evidence="1" id="KW-0812">Transmembrane</keyword>